<name>A0ABT8HUG8_9BACL</name>
<keyword evidence="1" id="KW-0812">Transmembrane</keyword>
<organism evidence="2 3">
    <name type="scientific">Fictibacillus fluitans</name>
    <dbReference type="NCBI Taxonomy" id="3058422"/>
    <lineage>
        <taxon>Bacteria</taxon>
        <taxon>Bacillati</taxon>
        <taxon>Bacillota</taxon>
        <taxon>Bacilli</taxon>
        <taxon>Bacillales</taxon>
        <taxon>Fictibacillaceae</taxon>
        <taxon>Fictibacillus</taxon>
    </lineage>
</organism>
<keyword evidence="1" id="KW-1133">Transmembrane helix</keyword>
<sequence>MNNESKKGEKATYLISLGAEIAGGAAGAAIGLIAANPILAVTLGAVRAGISKGLVDATEKYLSNREKVRTGAAAAQTIVNISERMKSGQPLRDDDFFDLKMNSRSYSEELFEGVLLRSKNEHEEKKVVYIANIFSNSVFLPISLGEANHILRIAHHLSYRQLCVLGLVNADKSLLGIILGDIRLRDNQELIRKLPVESISLRQEIVDLQSQGLIECGVVKQSEGNWSSTRQEDHNLFMLAWYDVIPAGLKLTVLGDLCLNLMTLNAIPNSDLLEVARLLVI</sequence>
<protein>
    <submittedName>
        <fullName evidence="2">Uncharacterized protein</fullName>
    </submittedName>
</protein>
<proteinExistence type="predicted"/>
<evidence type="ECO:0000313" key="3">
    <source>
        <dbReference type="Proteomes" id="UP001172721"/>
    </source>
</evidence>
<reference evidence="2" key="1">
    <citation type="submission" date="2023-07" db="EMBL/GenBank/DDBJ databases">
        <title>Fictibacillus sp. isolated from freshwater pond.</title>
        <authorList>
            <person name="Kirdat K."/>
            <person name="Bhat A."/>
            <person name="Mourya A."/>
            <person name="Yadav A."/>
        </authorList>
    </citation>
    <scope>NUCLEOTIDE SEQUENCE</scope>
    <source>
        <strain evidence="2">NE201</strain>
    </source>
</reference>
<keyword evidence="3" id="KW-1185">Reference proteome</keyword>
<evidence type="ECO:0000256" key="1">
    <source>
        <dbReference type="SAM" id="Phobius"/>
    </source>
</evidence>
<dbReference type="Proteomes" id="UP001172721">
    <property type="component" value="Unassembled WGS sequence"/>
</dbReference>
<evidence type="ECO:0000313" key="2">
    <source>
        <dbReference type="EMBL" id="MDN4524414.1"/>
    </source>
</evidence>
<keyword evidence="1" id="KW-0472">Membrane</keyword>
<dbReference type="RefSeq" id="WP_301165462.1">
    <property type="nucleotide sequence ID" value="NZ_JAUHTR010000003.1"/>
</dbReference>
<dbReference type="EMBL" id="JAUHTR010000003">
    <property type="protein sequence ID" value="MDN4524414.1"/>
    <property type="molecule type" value="Genomic_DNA"/>
</dbReference>
<feature type="transmembrane region" description="Helical" evidence="1">
    <location>
        <begin position="12"/>
        <end position="35"/>
    </location>
</feature>
<comment type="caution">
    <text evidence="2">The sequence shown here is derived from an EMBL/GenBank/DDBJ whole genome shotgun (WGS) entry which is preliminary data.</text>
</comment>
<gene>
    <name evidence="2" type="ORF">QYB97_08010</name>
</gene>
<accession>A0ABT8HUG8</accession>